<sequence>IMVRTEDGLRLVPELYSVPSDFVTAEYKEPGTQQRVALGHCPFLWAQSLYIGFLAPGELDPLNRRLCSEKKPDVVVQVVILAEDNEIRDKLAEHDIIVQTITEVAPIEVQPARVLSHLYTYLGRNKKLGLSGRKSRDVGILSTSKLYSLGDKIFAFTPQFTDMSHNYIASDYELMIDICKSEINFLKSSWQNMLGRPLVTIACRKLHLDEGKIPLAMITTMKKLKSGYINGTRVTLGNLNDFLSTSCITNLSFLGCHEDGLPD</sequence>
<gene>
    <name evidence="3" type="ORF">BDFB_012537</name>
</gene>
<evidence type="ECO:0000256" key="1">
    <source>
        <dbReference type="RuleBase" id="RU364123"/>
    </source>
</evidence>
<keyword evidence="1" id="KW-0119">Carbohydrate metabolism</keyword>
<dbReference type="AlphaFoldDB" id="A0A482VDG8"/>
<dbReference type="STRING" id="1661398.A0A482VDG8"/>
<dbReference type="Proteomes" id="UP000292052">
    <property type="component" value="Unassembled WGS sequence"/>
</dbReference>
<keyword evidence="1" id="KW-1003">Cell membrane</keyword>
<dbReference type="InterPro" id="IPR008734">
    <property type="entry name" value="PHK_A/B_su"/>
</dbReference>
<evidence type="ECO:0000313" key="4">
    <source>
        <dbReference type="Proteomes" id="UP000292052"/>
    </source>
</evidence>
<feature type="non-terminal residue" evidence="3">
    <location>
        <position position="1"/>
    </location>
</feature>
<dbReference type="OrthoDB" id="5971574at2759"/>
<dbReference type="GO" id="GO:0005886">
    <property type="term" value="C:plasma membrane"/>
    <property type="evidence" value="ECO:0007669"/>
    <property type="project" value="UniProtKB-SubCell"/>
</dbReference>
<name>A0A482VDG8_ASBVE</name>
<comment type="similarity">
    <text evidence="1">Belongs to the phosphorylase b kinase regulatory chain family.</text>
</comment>
<keyword evidence="1" id="KW-0112">Calmodulin-binding</keyword>
<dbReference type="Pfam" id="PF00723">
    <property type="entry name" value="Glyco_hydro_15"/>
    <property type="match status" value="1"/>
</dbReference>
<dbReference type="GO" id="GO:0005516">
    <property type="term" value="F:calmodulin binding"/>
    <property type="evidence" value="ECO:0007669"/>
    <property type="project" value="UniProtKB-KW"/>
</dbReference>
<comment type="pathway">
    <text evidence="1">Glycan biosynthesis; glycogen metabolism.</text>
</comment>
<dbReference type="PANTHER" id="PTHR10749">
    <property type="entry name" value="PHOSPHORYLASE B KINASE REGULATORY SUBUNIT"/>
    <property type="match status" value="1"/>
</dbReference>
<feature type="domain" description="GH15-like" evidence="2">
    <location>
        <begin position="8"/>
        <end position="190"/>
    </location>
</feature>
<evidence type="ECO:0000313" key="3">
    <source>
        <dbReference type="EMBL" id="RZB41613.1"/>
    </source>
</evidence>
<comment type="function">
    <text evidence="1">Phosphorylase b kinase catalyzes the phosphorylation of serine in certain substrates, including troponin I.</text>
</comment>
<dbReference type="GO" id="GO:0005964">
    <property type="term" value="C:phosphorylase kinase complex"/>
    <property type="evidence" value="ECO:0007669"/>
    <property type="project" value="TreeGrafter"/>
</dbReference>
<organism evidence="3 4">
    <name type="scientific">Asbolus verrucosus</name>
    <name type="common">Desert ironclad beetle</name>
    <dbReference type="NCBI Taxonomy" id="1661398"/>
    <lineage>
        <taxon>Eukaryota</taxon>
        <taxon>Metazoa</taxon>
        <taxon>Ecdysozoa</taxon>
        <taxon>Arthropoda</taxon>
        <taxon>Hexapoda</taxon>
        <taxon>Insecta</taxon>
        <taxon>Pterygota</taxon>
        <taxon>Neoptera</taxon>
        <taxon>Endopterygota</taxon>
        <taxon>Coleoptera</taxon>
        <taxon>Polyphaga</taxon>
        <taxon>Cucujiformia</taxon>
        <taxon>Tenebrionidae</taxon>
        <taxon>Pimeliinae</taxon>
        <taxon>Asbolus</taxon>
    </lineage>
</organism>
<dbReference type="InterPro" id="IPR011613">
    <property type="entry name" value="GH15-like"/>
</dbReference>
<dbReference type="UniPathway" id="UPA00163"/>
<evidence type="ECO:0000259" key="2">
    <source>
        <dbReference type="Pfam" id="PF00723"/>
    </source>
</evidence>
<proteinExistence type="inferred from homology"/>
<keyword evidence="1" id="KW-0449">Lipoprotein</keyword>
<comment type="subcellular location">
    <subcellularLocation>
        <location evidence="1">Cell membrane</location>
        <topology evidence="1">Lipid-anchor</topology>
        <orientation evidence="1">Cytoplasmic side</orientation>
    </subcellularLocation>
</comment>
<keyword evidence="1" id="KW-0321">Glycogen metabolism</keyword>
<keyword evidence="1" id="KW-0472">Membrane</keyword>
<keyword evidence="4" id="KW-1185">Reference proteome</keyword>
<accession>A0A482VDG8</accession>
<dbReference type="GO" id="GO:0005977">
    <property type="term" value="P:glycogen metabolic process"/>
    <property type="evidence" value="ECO:0007669"/>
    <property type="project" value="UniProtKB-UniPathway"/>
</dbReference>
<reference evidence="3 4" key="1">
    <citation type="submission" date="2017-03" db="EMBL/GenBank/DDBJ databases">
        <title>Genome of the blue death feigning beetle - Asbolus verrucosus.</title>
        <authorList>
            <person name="Rider S.D."/>
        </authorList>
    </citation>
    <scope>NUCLEOTIDE SEQUENCE [LARGE SCALE GENOMIC DNA]</scope>
    <source>
        <strain evidence="3">Butters</strain>
        <tissue evidence="3">Head and leg muscle</tissue>
    </source>
</reference>
<comment type="caution">
    <text evidence="3">The sequence shown here is derived from an EMBL/GenBank/DDBJ whole genome shotgun (WGS) entry which is preliminary data.</text>
</comment>
<feature type="non-terminal residue" evidence="3">
    <location>
        <position position="263"/>
    </location>
</feature>
<protein>
    <recommendedName>
        <fullName evidence="1">Phosphorylase b kinase regulatory subunit</fullName>
    </recommendedName>
</protein>
<dbReference type="PANTHER" id="PTHR10749:SF7">
    <property type="entry name" value="PHOSPHORYLASE B KINASE REGULATORY SUBUNIT ALPHA-RELATED"/>
    <property type="match status" value="1"/>
</dbReference>
<keyword evidence="1" id="KW-0636">Prenylation</keyword>
<dbReference type="EMBL" id="QDEB01112777">
    <property type="protein sequence ID" value="RZB41613.1"/>
    <property type="molecule type" value="Genomic_DNA"/>
</dbReference>